<protein>
    <submittedName>
        <fullName evidence="4">4-hydroxy-3-polyprenylbenzoate decarboxylase</fullName>
    </submittedName>
</protein>
<dbReference type="GO" id="GO:0046281">
    <property type="term" value="P:cinnamic acid catabolic process"/>
    <property type="evidence" value="ECO:0007669"/>
    <property type="project" value="TreeGrafter"/>
</dbReference>
<keyword evidence="5" id="KW-1185">Reference proteome</keyword>
<dbReference type="PANTHER" id="PTHR30108:SF17">
    <property type="entry name" value="FERULIC ACID DECARBOXYLASE 1"/>
    <property type="match status" value="1"/>
</dbReference>
<gene>
    <name evidence="4" type="ORF">SAMN02745126_05095</name>
</gene>
<name>A0A1T4SUT3_9HYPH</name>
<dbReference type="InterPro" id="IPR049381">
    <property type="entry name" value="UbiD-like_C"/>
</dbReference>
<dbReference type="InterPro" id="IPR048304">
    <property type="entry name" value="UbiD_Rift_dom"/>
</dbReference>
<feature type="domain" description="3-octaprenyl-4-hydroxybenzoate carboxy-lyase-like C-terminal" evidence="3">
    <location>
        <begin position="330"/>
        <end position="453"/>
    </location>
</feature>
<dbReference type="Pfam" id="PF20696">
    <property type="entry name" value="UbiD_C"/>
    <property type="match status" value="1"/>
</dbReference>
<dbReference type="GO" id="GO:0016831">
    <property type="term" value="F:carboxy-lyase activity"/>
    <property type="evidence" value="ECO:0007669"/>
    <property type="project" value="InterPro"/>
</dbReference>
<dbReference type="InterPro" id="IPR002830">
    <property type="entry name" value="UbiD"/>
</dbReference>
<dbReference type="GO" id="GO:0033494">
    <property type="term" value="P:ferulate metabolic process"/>
    <property type="evidence" value="ECO:0007669"/>
    <property type="project" value="TreeGrafter"/>
</dbReference>
<sequence>MGGEPRGYDDLDVHLDTLKRQGLLYSIDRAIDKDTEMHPLVRWQYRGGIAEADRKAFLFTNITDARGRHYPGARVAIGALAGNRQIYALGMKKPEADIGKAWLEAIAHPIAPRQVATTSCQEVVETGDILSKPGHGLDALPIPISTPGYDTAPYLTAALWFTRDPDNGIQNMGLYRGNLKAPDRLAVMMERSTLAGGGVHWLKYKKRGQPMPVAVALGAPPIVAFVGPQKMPLDCDELTVAGGLAGCPINVVKAKTVDLLVPAESQVVIEGFIDTERLEPEGPFGESHGYMALEEYNFSMRVTAITRRSSYTITSIISQVTPSESSVIKKVAYEPLYLSHLRDALNIKGVVRVSMHEPLTNLRPFVFLIMKKGMPKTEIWRALMGTASLTPAIGKFCIALDEDIDPEDTDHVLWAIAYRSNPQTDTHVVPNRGKGHGPALKGSDIDATMLIDATAKGDYPPVALPKKEYMERARAIWGELKLPPLRPQSPWSGYSLGDWSETWDACAARAAQGDWIANGRRSAAHMSSTAQPQDPARGIPDEDK</sequence>
<feature type="domain" description="3-octaprenyl-4-hydroxybenzoate carboxy-lyase-like Rift-related" evidence="2">
    <location>
        <begin position="118"/>
        <end position="316"/>
    </location>
</feature>
<dbReference type="STRING" id="225324.SAMN02745126_05095"/>
<dbReference type="Proteomes" id="UP000190092">
    <property type="component" value="Unassembled WGS sequence"/>
</dbReference>
<reference evidence="5" key="1">
    <citation type="submission" date="2017-02" db="EMBL/GenBank/DDBJ databases">
        <authorList>
            <person name="Varghese N."/>
            <person name="Submissions S."/>
        </authorList>
    </citation>
    <scope>NUCLEOTIDE SEQUENCE [LARGE SCALE GENOMIC DNA]</scope>
    <source>
        <strain evidence="5">ATCC 27094</strain>
    </source>
</reference>
<dbReference type="OrthoDB" id="9809841at2"/>
<organism evidence="4 5">
    <name type="scientific">Enhydrobacter aerosaccus</name>
    <dbReference type="NCBI Taxonomy" id="225324"/>
    <lineage>
        <taxon>Bacteria</taxon>
        <taxon>Pseudomonadati</taxon>
        <taxon>Pseudomonadota</taxon>
        <taxon>Alphaproteobacteria</taxon>
        <taxon>Hyphomicrobiales</taxon>
        <taxon>Enhydrobacter</taxon>
    </lineage>
</organism>
<feature type="region of interest" description="Disordered" evidence="1">
    <location>
        <begin position="520"/>
        <end position="544"/>
    </location>
</feature>
<dbReference type="EMBL" id="FUWJ01000010">
    <property type="protein sequence ID" value="SKA31661.1"/>
    <property type="molecule type" value="Genomic_DNA"/>
</dbReference>
<dbReference type="PANTHER" id="PTHR30108">
    <property type="entry name" value="3-OCTAPRENYL-4-HYDROXYBENZOATE CARBOXY-LYASE-RELATED"/>
    <property type="match status" value="1"/>
</dbReference>
<dbReference type="SUPFAM" id="SSF143968">
    <property type="entry name" value="UbiD C-terminal domain-like"/>
    <property type="match status" value="1"/>
</dbReference>
<dbReference type="RefSeq" id="WP_085936845.1">
    <property type="nucleotide sequence ID" value="NZ_FUWJ01000010.1"/>
</dbReference>
<evidence type="ECO:0000259" key="2">
    <source>
        <dbReference type="Pfam" id="PF01977"/>
    </source>
</evidence>
<dbReference type="AlphaFoldDB" id="A0A1T4SUT3"/>
<dbReference type="SUPFAM" id="SSF50475">
    <property type="entry name" value="FMN-binding split barrel"/>
    <property type="match status" value="1"/>
</dbReference>
<accession>A0A1T4SUT3</accession>
<dbReference type="GO" id="GO:0005737">
    <property type="term" value="C:cytoplasm"/>
    <property type="evidence" value="ECO:0007669"/>
    <property type="project" value="TreeGrafter"/>
</dbReference>
<dbReference type="Gene3D" id="3.40.1670.10">
    <property type="entry name" value="UbiD C-terminal domain-like"/>
    <property type="match status" value="1"/>
</dbReference>
<evidence type="ECO:0000313" key="5">
    <source>
        <dbReference type="Proteomes" id="UP000190092"/>
    </source>
</evidence>
<evidence type="ECO:0000256" key="1">
    <source>
        <dbReference type="SAM" id="MobiDB-lite"/>
    </source>
</evidence>
<evidence type="ECO:0000259" key="3">
    <source>
        <dbReference type="Pfam" id="PF20696"/>
    </source>
</evidence>
<evidence type="ECO:0000313" key="4">
    <source>
        <dbReference type="EMBL" id="SKA31661.1"/>
    </source>
</evidence>
<dbReference type="Pfam" id="PF01977">
    <property type="entry name" value="UbiD"/>
    <property type="match status" value="1"/>
</dbReference>
<proteinExistence type="predicted"/>